<dbReference type="EMBL" id="QZKU01000044">
    <property type="protein sequence ID" value="RJP23615.1"/>
    <property type="molecule type" value="Genomic_DNA"/>
</dbReference>
<dbReference type="GO" id="GO:0005829">
    <property type="term" value="C:cytosol"/>
    <property type="evidence" value="ECO:0007669"/>
    <property type="project" value="TreeGrafter"/>
</dbReference>
<keyword evidence="3" id="KW-0175">Coiled coil</keyword>
<evidence type="ECO:0008006" key="7">
    <source>
        <dbReference type="Google" id="ProtNLM"/>
    </source>
</evidence>
<keyword evidence="2" id="KW-0732">Signal</keyword>
<protein>
    <recommendedName>
        <fullName evidence="7">OmpH family outer membrane protein</fullName>
    </recommendedName>
</protein>
<keyword evidence="4" id="KW-1133">Transmembrane helix</keyword>
<proteinExistence type="inferred from homology"/>
<keyword evidence="4" id="KW-0472">Membrane</keyword>
<evidence type="ECO:0000256" key="3">
    <source>
        <dbReference type="SAM" id="Coils"/>
    </source>
</evidence>
<dbReference type="Pfam" id="PF03938">
    <property type="entry name" value="OmpH"/>
    <property type="match status" value="1"/>
</dbReference>
<evidence type="ECO:0000313" key="6">
    <source>
        <dbReference type="Proteomes" id="UP000265882"/>
    </source>
</evidence>
<organism evidence="5 6">
    <name type="scientific">Abyssobacteria bacterium (strain SURF_5)</name>
    <dbReference type="NCBI Taxonomy" id="2093360"/>
    <lineage>
        <taxon>Bacteria</taxon>
        <taxon>Pseudomonadati</taxon>
        <taxon>Candidatus Hydrogenedentota</taxon>
        <taxon>Candidatus Abyssobacteria</taxon>
    </lineage>
</organism>
<dbReference type="GO" id="GO:0051082">
    <property type="term" value="F:unfolded protein binding"/>
    <property type="evidence" value="ECO:0007669"/>
    <property type="project" value="InterPro"/>
</dbReference>
<sequence length="197" mass="22640">MELKKPVRVVYHFKKHRIPLEAVAAAWLIVVSAGAAIAVEQRPPEEIRVGIANLQRLVDAYWRTPLVRATLQRRKVSEEYRQKQIELARLEQELVDQRFWFFARKKQDERINQLRDELDAVAAAEAGKKRAREREAIDELLVDVQKAARNTAAGQNLSIVFDADNPHILFLNQMGSADITDELIEALNSDQMPKYND</sequence>
<dbReference type="InterPro" id="IPR005632">
    <property type="entry name" value="Chaperone_Skp"/>
</dbReference>
<dbReference type="SUPFAM" id="SSF111384">
    <property type="entry name" value="OmpH-like"/>
    <property type="match status" value="1"/>
</dbReference>
<comment type="similarity">
    <text evidence="1">Belongs to the Skp family.</text>
</comment>
<accession>A0A3A4NYI7</accession>
<feature type="transmembrane region" description="Helical" evidence="4">
    <location>
        <begin position="20"/>
        <end position="39"/>
    </location>
</feature>
<dbReference type="PANTHER" id="PTHR35089:SF1">
    <property type="entry name" value="CHAPERONE PROTEIN SKP"/>
    <property type="match status" value="1"/>
</dbReference>
<dbReference type="Proteomes" id="UP000265882">
    <property type="component" value="Unassembled WGS sequence"/>
</dbReference>
<dbReference type="GO" id="GO:0050821">
    <property type="term" value="P:protein stabilization"/>
    <property type="evidence" value="ECO:0007669"/>
    <property type="project" value="TreeGrafter"/>
</dbReference>
<evidence type="ECO:0000313" key="5">
    <source>
        <dbReference type="EMBL" id="RJP23615.1"/>
    </source>
</evidence>
<gene>
    <name evidence="5" type="ORF">C4520_05865</name>
</gene>
<comment type="caution">
    <text evidence="5">The sequence shown here is derived from an EMBL/GenBank/DDBJ whole genome shotgun (WGS) entry which is preliminary data.</text>
</comment>
<dbReference type="SMART" id="SM00935">
    <property type="entry name" value="OmpH"/>
    <property type="match status" value="1"/>
</dbReference>
<dbReference type="PANTHER" id="PTHR35089">
    <property type="entry name" value="CHAPERONE PROTEIN SKP"/>
    <property type="match status" value="1"/>
</dbReference>
<keyword evidence="4" id="KW-0812">Transmembrane</keyword>
<feature type="coiled-coil region" evidence="3">
    <location>
        <begin position="73"/>
        <end position="150"/>
    </location>
</feature>
<reference evidence="5 6" key="1">
    <citation type="journal article" date="2017" name="ISME J.">
        <title>Energy and carbon metabolisms in a deep terrestrial subsurface fluid microbial community.</title>
        <authorList>
            <person name="Momper L."/>
            <person name="Jungbluth S.P."/>
            <person name="Lee M.D."/>
            <person name="Amend J.P."/>
        </authorList>
    </citation>
    <scope>NUCLEOTIDE SEQUENCE [LARGE SCALE GENOMIC DNA]</scope>
    <source>
        <strain evidence="5">SURF_5</strain>
    </source>
</reference>
<evidence type="ECO:0000256" key="1">
    <source>
        <dbReference type="ARBA" id="ARBA00009091"/>
    </source>
</evidence>
<evidence type="ECO:0000256" key="4">
    <source>
        <dbReference type="SAM" id="Phobius"/>
    </source>
</evidence>
<dbReference type="AlphaFoldDB" id="A0A3A4NYI7"/>
<dbReference type="Gene3D" id="3.30.910.20">
    <property type="entry name" value="Skp domain"/>
    <property type="match status" value="1"/>
</dbReference>
<dbReference type="InterPro" id="IPR024930">
    <property type="entry name" value="Skp_dom_sf"/>
</dbReference>
<evidence type="ECO:0000256" key="2">
    <source>
        <dbReference type="ARBA" id="ARBA00022729"/>
    </source>
</evidence>
<name>A0A3A4NYI7_ABYX5</name>